<gene>
    <name evidence="2" type="ORF">D1832_07950</name>
</gene>
<reference evidence="2 3" key="1">
    <citation type="submission" date="2018-08" db="EMBL/GenBank/DDBJ databases">
        <title>Whole genome sequence analysis of Dermacoccus abyssi bacteria isolated from Deep Mariana trench Micromonospora spp reveals genes involved in the environmental adaptation and production of secondary metabolites.</title>
        <authorList>
            <person name="Abdel-Mageed W.M."/>
            <person name="Lehri B."/>
            <person name="Nouioui I."/>
            <person name="Goodfellow I."/>
            <person name="Jaspars M."/>
            <person name="Karlyshev A."/>
        </authorList>
    </citation>
    <scope>NUCLEOTIDE SEQUENCE [LARGE SCALE GENOMIC DNA]</scope>
    <source>
        <strain evidence="2 3">MT1.1</strain>
    </source>
</reference>
<evidence type="ECO:0000313" key="2">
    <source>
        <dbReference type="EMBL" id="RHW45922.1"/>
    </source>
</evidence>
<dbReference type="PANTHER" id="PTHR35337">
    <property type="entry name" value="SLR1478 PROTEIN"/>
    <property type="match status" value="1"/>
</dbReference>
<organism evidence="2 3">
    <name type="scientific">Dermacoccus abyssi</name>
    <dbReference type="NCBI Taxonomy" id="322596"/>
    <lineage>
        <taxon>Bacteria</taxon>
        <taxon>Bacillati</taxon>
        <taxon>Actinomycetota</taxon>
        <taxon>Actinomycetes</taxon>
        <taxon>Micrococcales</taxon>
        <taxon>Dermacoccaceae</taxon>
        <taxon>Dermacoccus</taxon>
    </lineage>
</organism>
<dbReference type="InterPro" id="IPR002798">
    <property type="entry name" value="SpoIIM-like"/>
</dbReference>
<feature type="transmembrane region" description="Helical" evidence="1">
    <location>
        <begin position="101"/>
        <end position="121"/>
    </location>
</feature>
<keyword evidence="1" id="KW-1133">Transmembrane helix</keyword>
<accession>A0A417Z586</accession>
<keyword evidence="1" id="KW-0812">Transmembrane</keyword>
<sequence length="330" mass="36205">MDVEAVVAAHREEWARLDELGRKRRLTGTEAEEMLDLYQRAASHLSLVQSTSADPVLTQYLSTIIARARVKSSRNFRADPGAFARFFLETFPAICYRAWRWWAGVGVAFVVLTALVAWWTATHPAFVSSVLSPEEISQLTRHDFEDYYSSYAAQDFAFRVWTNNAWVAALCITLGALGFPIPLLLWSNIVNTGVSAGLMASDDRLSLFFGLILPHGMLELTSIFVAAGIGLRGFWSWIEPGPRSRADAFAAEMRTAFTAAMGLVAVLALCGFIEAFVTPSGLPTPVRLLIGFTAWCSFIAYVVILGRRAVAAGVTGDVDARLREDELVAG</sequence>
<evidence type="ECO:0000313" key="3">
    <source>
        <dbReference type="Proteomes" id="UP000285376"/>
    </source>
</evidence>
<dbReference type="AlphaFoldDB" id="A0A417Z586"/>
<feature type="transmembrane region" description="Helical" evidence="1">
    <location>
        <begin position="288"/>
        <end position="306"/>
    </location>
</feature>
<name>A0A417Z586_9MICO</name>
<protein>
    <submittedName>
        <fullName evidence="2">Stage II sporulation protein M</fullName>
    </submittedName>
</protein>
<dbReference type="EMBL" id="QWLM01000007">
    <property type="protein sequence ID" value="RHW45922.1"/>
    <property type="molecule type" value="Genomic_DNA"/>
</dbReference>
<evidence type="ECO:0000256" key="1">
    <source>
        <dbReference type="SAM" id="Phobius"/>
    </source>
</evidence>
<proteinExistence type="predicted"/>
<keyword evidence="1" id="KW-0472">Membrane</keyword>
<dbReference type="PANTHER" id="PTHR35337:SF1">
    <property type="entry name" value="SLR1478 PROTEIN"/>
    <property type="match status" value="1"/>
</dbReference>
<feature type="transmembrane region" description="Helical" evidence="1">
    <location>
        <begin position="255"/>
        <end position="276"/>
    </location>
</feature>
<dbReference type="Proteomes" id="UP000285376">
    <property type="component" value="Unassembled WGS sequence"/>
</dbReference>
<dbReference type="RefSeq" id="WP_118913385.1">
    <property type="nucleotide sequence ID" value="NZ_CBCRVH010000005.1"/>
</dbReference>
<feature type="transmembrane region" description="Helical" evidence="1">
    <location>
        <begin position="165"/>
        <end position="186"/>
    </location>
</feature>
<dbReference type="Pfam" id="PF01944">
    <property type="entry name" value="SpoIIM"/>
    <property type="match status" value="1"/>
</dbReference>
<comment type="caution">
    <text evidence="2">The sequence shown here is derived from an EMBL/GenBank/DDBJ whole genome shotgun (WGS) entry which is preliminary data.</text>
</comment>
<feature type="transmembrane region" description="Helical" evidence="1">
    <location>
        <begin position="207"/>
        <end position="235"/>
    </location>
</feature>